<evidence type="ECO:0000313" key="2">
    <source>
        <dbReference type="Proteomes" id="UP000824140"/>
    </source>
</evidence>
<protein>
    <submittedName>
        <fullName evidence="1">Uncharacterized protein</fullName>
    </submittedName>
</protein>
<sequence length="134" mass="15305">GYSTVEFLFADAGKNFFFVEAKSSSPRPQKDSVDFDDFINKVAVKFQDSYQLFLAGALGRRNLEDAGREIQQFQAASAKIKFLLVIPGHRKAWLAPLQDALKQRLYKTIHMWNIDVAVLNEELARDYDLLADDF</sequence>
<organism evidence="1 2">
    <name type="scientific">Candidatus Alectryocaccomicrobium excrementavium</name>
    <dbReference type="NCBI Taxonomy" id="2840668"/>
    <lineage>
        <taxon>Bacteria</taxon>
        <taxon>Bacillati</taxon>
        <taxon>Bacillota</taxon>
        <taxon>Clostridia</taxon>
        <taxon>Candidatus Alectryocaccomicrobium</taxon>
    </lineage>
</organism>
<name>A0A9D1K6P6_9FIRM</name>
<dbReference type="AlphaFoldDB" id="A0A9D1K6P6"/>
<gene>
    <name evidence="1" type="ORF">IAA84_12180</name>
</gene>
<evidence type="ECO:0000313" key="1">
    <source>
        <dbReference type="EMBL" id="HIS93764.1"/>
    </source>
</evidence>
<reference evidence="1" key="2">
    <citation type="journal article" date="2021" name="PeerJ">
        <title>Extensive microbial diversity within the chicken gut microbiome revealed by metagenomics and culture.</title>
        <authorList>
            <person name="Gilroy R."/>
            <person name="Ravi A."/>
            <person name="Getino M."/>
            <person name="Pursley I."/>
            <person name="Horton D.L."/>
            <person name="Alikhan N.F."/>
            <person name="Baker D."/>
            <person name="Gharbi K."/>
            <person name="Hall N."/>
            <person name="Watson M."/>
            <person name="Adriaenssens E.M."/>
            <person name="Foster-Nyarko E."/>
            <person name="Jarju S."/>
            <person name="Secka A."/>
            <person name="Antonio M."/>
            <person name="Oren A."/>
            <person name="Chaudhuri R.R."/>
            <person name="La Ragione R."/>
            <person name="Hildebrand F."/>
            <person name="Pallen M.J."/>
        </authorList>
    </citation>
    <scope>NUCLEOTIDE SEQUENCE</scope>
    <source>
        <strain evidence="1">13766</strain>
    </source>
</reference>
<comment type="caution">
    <text evidence="1">The sequence shown here is derived from an EMBL/GenBank/DDBJ whole genome shotgun (WGS) entry which is preliminary data.</text>
</comment>
<proteinExistence type="predicted"/>
<feature type="non-terminal residue" evidence="1">
    <location>
        <position position="1"/>
    </location>
</feature>
<accession>A0A9D1K6P6</accession>
<dbReference type="Proteomes" id="UP000824140">
    <property type="component" value="Unassembled WGS sequence"/>
</dbReference>
<dbReference type="EMBL" id="DVJN01000228">
    <property type="protein sequence ID" value="HIS93764.1"/>
    <property type="molecule type" value="Genomic_DNA"/>
</dbReference>
<reference evidence="1" key="1">
    <citation type="submission" date="2020-10" db="EMBL/GenBank/DDBJ databases">
        <authorList>
            <person name="Gilroy R."/>
        </authorList>
    </citation>
    <scope>NUCLEOTIDE SEQUENCE</scope>
    <source>
        <strain evidence="1">13766</strain>
    </source>
</reference>